<feature type="compositionally biased region" description="Basic and acidic residues" evidence="2">
    <location>
        <begin position="702"/>
        <end position="725"/>
    </location>
</feature>
<dbReference type="Gene3D" id="1.10.246.220">
    <property type="match status" value="1"/>
</dbReference>
<feature type="compositionally biased region" description="Polar residues" evidence="2">
    <location>
        <begin position="857"/>
        <end position="884"/>
    </location>
</feature>
<feature type="compositionally biased region" description="Basic and acidic residues" evidence="2">
    <location>
        <begin position="739"/>
        <end position="757"/>
    </location>
</feature>
<dbReference type="SUPFAM" id="SSF46689">
    <property type="entry name" value="Homeodomain-like"/>
    <property type="match status" value="1"/>
</dbReference>
<feature type="compositionally biased region" description="Basic and acidic residues" evidence="2">
    <location>
        <begin position="353"/>
        <end position="387"/>
    </location>
</feature>
<feature type="compositionally biased region" description="Gly residues" evidence="2">
    <location>
        <begin position="203"/>
        <end position="213"/>
    </location>
</feature>
<accession>A0A388MCD3</accession>
<feature type="compositionally biased region" description="Basic and acidic residues" evidence="2">
    <location>
        <begin position="1316"/>
        <end position="1359"/>
    </location>
</feature>
<keyword evidence="1" id="KW-0175">Coiled coil</keyword>
<evidence type="ECO:0008006" key="5">
    <source>
        <dbReference type="Google" id="ProtNLM"/>
    </source>
</evidence>
<reference evidence="3 4" key="1">
    <citation type="journal article" date="2018" name="Cell">
        <title>The Chara Genome: Secondary Complexity and Implications for Plant Terrestrialization.</title>
        <authorList>
            <person name="Nishiyama T."/>
            <person name="Sakayama H."/>
            <person name="Vries J.D."/>
            <person name="Buschmann H."/>
            <person name="Saint-Marcoux D."/>
            <person name="Ullrich K.K."/>
            <person name="Haas F.B."/>
            <person name="Vanderstraeten L."/>
            <person name="Becker D."/>
            <person name="Lang D."/>
            <person name="Vosolsobe S."/>
            <person name="Rombauts S."/>
            <person name="Wilhelmsson P.K.I."/>
            <person name="Janitza P."/>
            <person name="Kern R."/>
            <person name="Heyl A."/>
            <person name="Rumpler F."/>
            <person name="Villalobos L.I.A.C."/>
            <person name="Clay J.M."/>
            <person name="Skokan R."/>
            <person name="Toyoda A."/>
            <person name="Suzuki Y."/>
            <person name="Kagoshima H."/>
            <person name="Schijlen E."/>
            <person name="Tajeshwar N."/>
            <person name="Catarino B."/>
            <person name="Hetherington A.J."/>
            <person name="Saltykova A."/>
            <person name="Bonnot C."/>
            <person name="Breuninger H."/>
            <person name="Symeonidi A."/>
            <person name="Radhakrishnan G.V."/>
            <person name="Van Nieuwerburgh F."/>
            <person name="Deforce D."/>
            <person name="Chang C."/>
            <person name="Karol K.G."/>
            <person name="Hedrich R."/>
            <person name="Ulvskov P."/>
            <person name="Glockner G."/>
            <person name="Delwiche C.F."/>
            <person name="Petrasek J."/>
            <person name="Van de Peer Y."/>
            <person name="Friml J."/>
            <person name="Beilby M."/>
            <person name="Dolan L."/>
            <person name="Kohara Y."/>
            <person name="Sugano S."/>
            <person name="Fujiyama A."/>
            <person name="Delaux P.-M."/>
            <person name="Quint M."/>
            <person name="TheiBen G."/>
            <person name="Hagemann M."/>
            <person name="Harholt J."/>
            <person name="Dunand C."/>
            <person name="Zachgo S."/>
            <person name="Langdale J."/>
            <person name="Maumus F."/>
            <person name="Straeten D.V.D."/>
            <person name="Gould S.B."/>
            <person name="Rensing S.A."/>
        </authorList>
    </citation>
    <scope>NUCLEOTIDE SEQUENCE [LARGE SCALE GENOMIC DNA]</scope>
    <source>
        <strain evidence="3 4">S276</strain>
    </source>
</reference>
<feature type="compositionally biased region" description="Basic and acidic residues" evidence="2">
    <location>
        <begin position="665"/>
        <end position="687"/>
    </location>
</feature>
<dbReference type="STRING" id="69332.A0A388MCD3"/>
<feature type="compositionally biased region" description="Basic and acidic residues" evidence="2">
    <location>
        <begin position="628"/>
        <end position="653"/>
    </location>
</feature>
<dbReference type="CDD" id="cd11660">
    <property type="entry name" value="SANT_TRF"/>
    <property type="match status" value="1"/>
</dbReference>
<evidence type="ECO:0000256" key="1">
    <source>
        <dbReference type="SAM" id="Coils"/>
    </source>
</evidence>
<dbReference type="InterPro" id="IPR009057">
    <property type="entry name" value="Homeodomain-like_sf"/>
</dbReference>
<feature type="coiled-coil region" evidence="1">
    <location>
        <begin position="1101"/>
        <end position="1135"/>
    </location>
</feature>
<feature type="compositionally biased region" description="Basic and acidic residues" evidence="2">
    <location>
        <begin position="910"/>
        <end position="921"/>
    </location>
</feature>
<feature type="region of interest" description="Disordered" evidence="2">
    <location>
        <begin position="837"/>
        <end position="964"/>
    </location>
</feature>
<evidence type="ECO:0000313" key="3">
    <source>
        <dbReference type="EMBL" id="GBG92119.1"/>
    </source>
</evidence>
<sequence>MAGGSSQKNRKSAVLVIQQRLAWLAGGIGFRLSRRRLGYTDVLRVKGFCGGGDPEANNPWSRPHSGINNVKPKFGTGAFDEMLRWSLKDMEAMMGERDGLPLESLDALNKVFVDQKDDNLSNFFLRLGVSCTPFEKNIHPDEGCGERLREDIEKGTQREEGHPLVSEQQAGDSSNPLRKQKSPTDTETGPGNKPGSDNFPYGVSGGAVGGPRGLKGMSSSSMASAAAEELSHTGCLSAGDLLWMELRMEEAQLILQQGSGASKPQALPNYIASDKDAKQNDRSSQRLAQPDDSERKTTMSGAGPSIPPPAVHDDDNHTCRAVAPADGCTGSPSSRVTLQEKSKSQVDTASAAMKEDVTHQVRTDAEVDRPLGKSRSLESTRAQEVDAHQSGISDCQRNNSKDSESISRVDESGSKHSMCCSEQTQFPMAALGELHSDKPPSNRETAKRHQTTVISTENDAVDCTKCEKDGVEKAAHQSVRPCEPTNLSPFSGVQTGQHPVNSLNAIQCLPVEGTPDHKYNFAKITEEGGREEVEGEEDDAVAETGSQRMDRVNHHRVVVGESSKSEQVDGGVDNTDRNSNMTEEGRKEKAGGEHDAVLPGDDDAVLRGEDDAVLREDDDAVIESAFEGVERVSHHVTGESGKSERVQSVDDTGRNSNSGHAHARTTQERDRVTPDQMSEHEEREGRQQHPVRSAPANAKAPKAAEKFGFDDDRLNGVATRKKDQVQMDESWEPGVGEQGKWHEPKRRAATDEKEAKVAGKSACDEDQMTTGVTTGKKDQVQTDRNWEYRWREQDKPRHPVRREPADVKATKTARTTASDEQRMTEVRSKISSVFDFMDDDDDNGEPEVQAKDATWQPAKTASTLASLRRVTSVNGHRNVRNTPTDGARDRHQERGGVTKGKAVSFMDVDANERRAGKDRSADGNSATNQTSERSSSCCDTGARSQGRTSGERSQAIAAAGPENAATRVVNKNAECNNGNAQQNLDRLDRGNKAALRDMPTRAIRLRRTHRNLTEKEVEKLVEGFNSLGPGRWSSIKERWFAEDNDLLSSDLKDKWRSLVLAAKRPPEERRRKKFPAELPRLVSLRKLRRILPLKNWYDAEMAKILAKRQEEARLLEECEDEKRRLQEKLDREKFQTELSDTWNAKFESVCGTLRSNKGSSTSDVEIKMLKKQIEDLKISQRHAANNLGSSSSAPTTGNNALLARILQEHDAMKTRLEDAAGACKHVELLETEVRTLRQSREEAVEEAETWRKEALKSGNKRSRIATSPSSSLKMPPAATPAKDKSAANLRQLHNMEVDALKAMRLQELNWRREAEQENERLKEQQREMEREHARLKEELAKKGKEKRTPMSSFRERLDEADGVADGSGLRTTRKKKPALPVG</sequence>
<feature type="region of interest" description="Disordered" evidence="2">
    <location>
        <begin position="625"/>
        <end position="825"/>
    </location>
</feature>
<feature type="region of interest" description="Disordered" evidence="2">
    <location>
        <begin position="1316"/>
        <end position="1382"/>
    </location>
</feature>
<feature type="compositionally biased region" description="Polar residues" evidence="2">
    <location>
        <begin position="166"/>
        <end position="189"/>
    </location>
</feature>
<keyword evidence="4" id="KW-1185">Reference proteome</keyword>
<feature type="compositionally biased region" description="Basic and acidic residues" evidence="2">
    <location>
        <begin position="399"/>
        <end position="414"/>
    </location>
</feature>
<dbReference type="Gramene" id="GBG92119">
    <property type="protein sequence ID" value="GBG92119"/>
    <property type="gene ID" value="CBR_g54419"/>
</dbReference>
<feature type="region of interest" description="Disordered" evidence="2">
    <location>
        <begin position="273"/>
        <end position="414"/>
    </location>
</feature>
<feature type="compositionally biased region" description="Basic and acidic residues" evidence="2">
    <location>
        <begin position="583"/>
        <end position="596"/>
    </location>
</feature>
<comment type="caution">
    <text evidence="3">The sequence shown here is derived from an EMBL/GenBank/DDBJ whole genome shotgun (WGS) entry which is preliminary data.</text>
</comment>
<feature type="compositionally biased region" description="Polar residues" evidence="2">
    <location>
        <begin position="922"/>
        <end position="952"/>
    </location>
</feature>
<gene>
    <name evidence="3" type="ORF">CBR_g54419</name>
</gene>
<evidence type="ECO:0000313" key="4">
    <source>
        <dbReference type="Proteomes" id="UP000265515"/>
    </source>
</evidence>
<feature type="region of interest" description="Disordered" evidence="2">
    <location>
        <begin position="1250"/>
        <end position="1284"/>
    </location>
</feature>
<organism evidence="3 4">
    <name type="scientific">Chara braunii</name>
    <name type="common">Braun's stonewort</name>
    <dbReference type="NCBI Taxonomy" id="69332"/>
    <lineage>
        <taxon>Eukaryota</taxon>
        <taxon>Viridiplantae</taxon>
        <taxon>Streptophyta</taxon>
        <taxon>Charophyceae</taxon>
        <taxon>Charales</taxon>
        <taxon>Characeae</taxon>
        <taxon>Chara</taxon>
    </lineage>
</organism>
<feature type="region of interest" description="Disordered" evidence="2">
    <location>
        <begin position="155"/>
        <end position="220"/>
    </location>
</feature>
<proteinExistence type="predicted"/>
<feature type="region of interest" description="Disordered" evidence="2">
    <location>
        <begin position="560"/>
        <end position="612"/>
    </location>
</feature>
<feature type="compositionally biased region" description="Basic and acidic residues" evidence="2">
    <location>
        <begin position="886"/>
        <end position="896"/>
    </location>
</feature>
<feature type="compositionally biased region" description="Basic and acidic residues" evidence="2">
    <location>
        <begin position="273"/>
        <end position="284"/>
    </location>
</feature>
<dbReference type="Proteomes" id="UP000265515">
    <property type="component" value="Unassembled WGS sequence"/>
</dbReference>
<feature type="compositionally biased region" description="Basic residues" evidence="2">
    <location>
        <begin position="1371"/>
        <end position="1382"/>
    </location>
</feature>
<name>A0A388MCD3_CHABU</name>
<feature type="compositionally biased region" description="Basic and acidic residues" evidence="2">
    <location>
        <begin position="775"/>
        <end position="809"/>
    </location>
</feature>
<dbReference type="EMBL" id="BFEA01001003">
    <property type="protein sequence ID" value="GBG92119.1"/>
    <property type="molecule type" value="Genomic_DNA"/>
</dbReference>
<protein>
    <recommendedName>
        <fullName evidence="5">Myb-like domain-containing protein</fullName>
    </recommendedName>
</protein>
<evidence type="ECO:0000256" key="2">
    <source>
        <dbReference type="SAM" id="MobiDB-lite"/>
    </source>
</evidence>